<protein>
    <recommendedName>
        <fullName evidence="2">Pepco domain-containing protein</fullName>
    </recommendedName>
</protein>
<dbReference type="Pfam" id="PF24393">
    <property type="entry name" value="Pepco"/>
    <property type="match status" value="1"/>
</dbReference>
<name>A0A6M1S5Y3_9HYPH</name>
<evidence type="ECO:0000256" key="1">
    <source>
        <dbReference type="SAM" id="MobiDB-lite"/>
    </source>
</evidence>
<feature type="region of interest" description="Disordered" evidence="1">
    <location>
        <begin position="16"/>
        <end position="37"/>
    </location>
</feature>
<evidence type="ECO:0000259" key="2">
    <source>
        <dbReference type="Pfam" id="PF24393"/>
    </source>
</evidence>
<keyword evidence="4" id="KW-1185">Reference proteome</keyword>
<proteinExistence type="predicted"/>
<sequence length="110" mass="11909">MTKLTIMVPIAAAAMPERKRKADEGGEEQSMLGGARRLFGVEPREMQQLDKRLDEIIGELQKVIGRIEKSPVGQMELRSVEVGLAISAEGSIGIATAGVETNITLSFERA</sequence>
<dbReference type="RefSeq" id="WP_163903513.1">
    <property type="nucleotide sequence ID" value="NZ_CP048427.1"/>
</dbReference>
<dbReference type="EMBL" id="JAAKZH010000002">
    <property type="protein sequence ID" value="NGO63808.1"/>
    <property type="molecule type" value="Genomic_DNA"/>
</dbReference>
<feature type="domain" description="Pepco" evidence="2">
    <location>
        <begin position="28"/>
        <end position="109"/>
    </location>
</feature>
<organism evidence="3 4">
    <name type="scientific">Rhizobium daejeonense</name>
    <dbReference type="NCBI Taxonomy" id="240521"/>
    <lineage>
        <taxon>Bacteria</taxon>
        <taxon>Pseudomonadati</taxon>
        <taxon>Pseudomonadota</taxon>
        <taxon>Alphaproteobacteria</taxon>
        <taxon>Hyphomicrobiales</taxon>
        <taxon>Rhizobiaceae</taxon>
        <taxon>Rhizobium/Agrobacterium group</taxon>
        <taxon>Rhizobium</taxon>
    </lineage>
</organism>
<gene>
    <name evidence="3" type="ORF">G6N76_08975</name>
</gene>
<evidence type="ECO:0000313" key="4">
    <source>
        <dbReference type="Proteomes" id="UP000477849"/>
    </source>
</evidence>
<evidence type="ECO:0000313" key="3">
    <source>
        <dbReference type="EMBL" id="NGO63808.1"/>
    </source>
</evidence>
<dbReference type="InterPro" id="IPR056947">
    <property type="entry name" value="Pepco_dom"/>
</dbReference>
<dbReference type="Proteomes" id="UP000477849">
    <property type="component" value="Unassembled WGS sequence"/>
</dbReference>
<dbReference type="AlphaFoldDB" id="A0A6M1S5Y3"/>
<reference evidence="3 4" key="1">
    <citation type="submission" date="2020-02" db="EMBL/GenBank/DDBJ databases">
        <title>Genome sequence of the type strain CCBAU10050 of Rhizobium daejeonense.</title>
        <authorList>
            <person name="Gao J."/>
            <person name="Sun J."/>
        </authorList>
    </citation>
    <scope>NUCLEOTIDE SEQUENCE [LARGE SCALE GENOMIC DNA]</scope>
    <source>
        <strain evidence="3 4">CCBAU10050</strain>
    </source>
</reference>
<comment type="caution">
    <text evidence="3">The sequence shown here is derived from an EMBL/GenBank/DDBJ whole genome shotgun (WGS) entry which is preliminary data.</text>
</comment>
<accession>A0A6M1S5Y3</accession>